<dbReference type="SUPFAM" id="SSF63748">
    <property type="entry name" value="Tudor/PWWP/MBT"/>
    <property type="match status" value="1"/>
</dbReference>
<name>A0A914Y5H9_9BILA</name>
<feature type="region of interest" description="Disordered" evidence="1">
    <location>
        <begin position="205"/>
        <end position="225"/>
    </location>
</feature>
<dbReference type="CDD" id="cd20379">
    <property type="entry name" value="Tudor_dTUD-like"/>
    <property type="match status" value="1"/>
</dbReference>
<organism evidence="2 3">
    <name type="scientific">Panagrolaimus superbus</name>
    <dbReference type="NCBI Taxonomy" id="310955"/>
    <lineage>
        <taxon>Eukaryota</taxon>
        <taxon>Metazoa</taxon>
        <taxon>Ecdysozoa</taxon>
        <taxon>Nematoda</taxon>
        <taxon>Chromadorea</taxon>
        <taxon>Rhabditida</taxon>
        <taxon>Tylenchina</taxon>
        <taxon>Panagrolaimomorpha</taxon>
        <taxon>Panagrolaimoidea</taxon>
        <taxon>Panagrolaimidae</taxon>
        <taxon>Panagrolaimus</taxon>
    </lineage>
</organism>
<keyword evidence="2" id="KW-1185">Reference proteome</keyword>
<evidence type="ECO:0000313" key="3">
    <source>
        <dbReference type="WBParaSite" id="PSU_v2.g14025.t1"/>
    </source>
</evidence>
<evidence type="ECO:0000313" key="2">
    <source>
        <dbReference type="Proteomes" id="UP000887577"/>
    </source>
</evidence>
<dbReference type="WBParaSite" id="PSU_v2.g14025.t1">
    <property type="protein sequence ID" value="PSU_v2.g14025.t1"/>
    <property type="gene ID" value="PSU_v2.g14025"/>
</dbReference>
<protein>
    <submittedName>
        <fullName evidence="3">Uncharacterized protein</fullName>
    </submittedName>
</protein>
<reference evidence="3" key="1">
    <citation type="submission" date="2022-11" db="UniProtKB">
        <authorList>
            <consortium name="WormBaseParasite"/>
        </authorList>
    </citation>
    <scope>IDENTIFICATION</scope>
</reference>
<accession>A0A914Y5H9</accession>
<proteinExistence type="predicted"/>
<dbReference type="AlphaFoldDB" id="A0A914Y5H9"/>
<evidence type="ECO:0000256" key="1">
    <source>
        <dbReference type="SAM" id="MobiDB-lite"/>
    </source>
</evidence>
<dbReference type="Proteomes" id="UP000887577">
    <property type="component" value="Unplaced"/>
</dbReference>
<sequence>MLKNLTAASDSVEGFIETSQEYTFKKLAQRIVYKRAKLVSLSTKDLITVLFVDYGEVVDVPVADIYMYKFSKKVPEFLTVLVSEDKLAKTLQLNDLYIFDFIKEKYIYVGRPTSNFDIAPNPLNDLSTSTESVYFGPGSNDWENEESKNDDEILFVPAAEENKTKKDDELVVYGLEDGWTFEDDANEDSDDSSFVEFESIRNTALENDEDDDYYADQGSVGSRSE</sequence>